<gene>
    <name evidence="2" type="ORF">GCM10023094_00520</name>
</gene>
<reference evidence="3" key="1">
    <citation type="journal article" date="2019" name="Int. J. Syst. Evol. Microbiol.">
        <title>The Global Catalogue of Microorganisms (GCM) 10K type strain sequencing project: providing services to taxonomists for standard genome sequencing and annotation.</title>
        <authorList>
            <consortium name="The Broad Institute Genomics Platform"/>
            <consortium name="The Broad Institute Genome Sequencing Center for Infectious Disease"/>
            <person name="Wu L."/>
            <person name="Ma J."/>
        </authorList>
    </citation>
    <scope>NUCLEOTIDE SEQUENCE [LARGE SCALE GENOMIC DNA]</scope>
    <source>
        <strain evidence="3">JCM 32206</strain>
    </source>
</reference>
<dbReference type="PRINTS" id="PR00038">
    <property type="entry name" value="HTHLUXR"/>
</dbReference>
<comment type="caution">
    <text evidence="2">The sequence shown here is derived from an EMBL/GenBank/DDBJ whole genome shotgun (WGS) entry which is preliminary data.</text>
</comment>
<dbReference type="PANTHER" id="PTHR47691:SF3">
    <property type="entry name" value="HTH-TYPE TRANSCRIPTIONAL REGULATOR RV0890C-RELATED"/>
    <property type="match status" value="1"/>
</dbReference>
<accession>A0ABP8NPV4</accession>
<dbReference type="Gene3D" id="1.10.10.10">
    <property type="entry name" value="Winged helix-like DNA-binding domain superfamily/Winged helix DNA-binding domain"/>
    <property type="match status" value="1"/>
</dbReference>
<feature type="domain" description="HTH luxR-type" evidence="1">
    <location>
        <begin position="421"/>
        <end position="486"/>
    </location>
</feature>
<dbReference type="PROSITE" id="PS00622">
    <property type="entry name" value="HTH_LUXR_1"/>
    <property type="match status" value="1"/>
</dbReference>
<dbReference type="Gene3D" id="1.25.40.10">
    <property type="entry name" value="Tetratricopeptide repeat domain"/>
    <property type="match status" value="1"/>
</dbReference>
<dbReference type="SMART" id="SM00028">
    <property type="entry name" value="TPR"/>
    <property type="match status" value="2"/>
</dbReference>
<dbReference type="Pfam" id="PF00196">
    <property type="entry name" value="GerE"/>
    <property type="match status" value="1"/>
</dbReference>
<dbReference type="PANTHER" id="PTHR47691">
    <property type="entry name" value="REGULATOR-RELATED"/>
    <property type="match status" value="1"/>
</dbReference>
<dbReference type="PROSITE" id="PS50043">
    <property type="entry name" value="HTH_LUXR_2"/>
    <property type="match status" value="1"/>
</dbReference>
<dbReference type="Proteomes" id="UP001501183">
    <property type="component" value="Unassembled WGS sequence"/>
</dbReference>
<dbReference type="InterPro" id="IPR011990">
    <property type="entry name" value="TPR-like_helical_dom_sf"/>
</dbReference>
<keyword evidence="3" id="KW-1185">Reference proteome</keyword>
<dbReference type="InterPro" id="IPR000792">
    <property type="entry name" value="Tscrpt_reg_LuxR_C"/>
</dbReference>
<dbReference type="InterPro" id="IPR036388">
    <property type="entry name" value="WH-like_DNA-bd_sf"/>
</dbReference>
<dbReference type="InterPro" id="IPR016032">
    <property type="entry name" value="Sig_transdc_resp-reg_C-effctor"/>
</dbReference>
<evidence type="ECO:0000313" key="3">
    <source>
        <dbReference type="Proteomes" id="UP001501183"/>
    </source>
</evidence>
<name>A0ABP8NPV4_9NOCA</name>
<dbReference type="SUPFAM" id="SSF46894">
    <property type="entry name" value="C-terminal effector domain of the bipartite response regulators"/>
    <property type="match status" value="1"/>
</dbReference>
<evidence type="ECO:0000313" key="2">
    <source>
        <dbReference type="EMBL" id="GAA4470872.1"/>
    </source>
</evidence>
<organism evidence="2 3">
    <name type="scientific">Rhodococcus olei</name>
    <dbReference type="NCBI Taxonomy" id="2161675"/>
    <lineage>
        <taxon>Bacteria</taxon>
        <taxon>Bacillati</taxon>
        <taxon>Actinomycetota</taxon>
        <taxon>Actinomycetes</taxon>
        <taxon>Mycobacteriales</taxon>
        <taxon>Nocardiaceae</taxon>
        <taxon>Rhodococcus</taxon>
    </lineage>
</organism>
<protein>
    <recommendedName>
        <fullName evidence="1">HTH luxR-type domain-containing protein</fullName>
    </recommendedName>
</protein>
<dbReference type="SUPFAM" id="SSF48452">
    <property type="entry name" value="TPR-like"/>
    <property type="match status" value="1"/>
</dbReference>
<dbReference type="CDD" id="cd06170">
    <property type="entry name" value="LuxR_C_like"/>
    <property type="match status" value="1"/>
</dbReference>
<proteinExistence type="predicted"/>
<dbReference type="SMART" id="SM00421">
    <property type="entry name" value="HTH_LUXR"/>
    <property type="match status" value="1"/>
</dbReference>
<sequence>MFAGVELDAAERVCRWDDLEPGDLLDVLTSLVDKSILIREESGPVVRFRMLETLRDHGREKARESGELADLRRRHADWYRQLAQGAEAGWIGARQLDWIDRLDREQPNLREALEFALTDDTGTDSDSVLAFAAALQPFWYSLGRLGEGRRWLDRALAAASGTASTVHARALYWDCSLAGAQGDLAATAALVTEARALAQQSTDPVVHAYAELAEGMHEIYTGDLAAACARLEGIHDMFAAQGDLLAQVSALLYLGWARELRQDTAGALDCYQKALAITESHGESVSRSYALWAAAVAVWRQGDRDRALRLLRQGLVLVRRRKDPFMAATCLEALAWIVSAEGSARRAAVLLGAAQALVRVTGASTVVFPNLLVHHEECERTTRRALGPRAFEAAHREGGSLDLDAAVAYALGEEPAAAPPTPGPSTELTKRERHVADLVAEGLTNKAIATRLVISPRTVDGHVDRILTKLGFTSRTQIAAWVVEHQRH</sequence>
<dbReference type="InterPro" id="IPR019734">
    <property type="entry name" value="TPR_rpt"/>
</dbReference>
<evidence type="ECO:0000259" key="1">
    <source>
        <dbReference type="PROSITE" id="PS50043"/>
    </source>
</evidence>
<dbReference type="EMBL" id="BAABFB010000006">
    <property type="protein sequence ID" value="GAA4470872.1"/>
    <property type="molecule type" value="Genomic_DNA"/>
</dbReference>